<keyword evidence="10" id="KW-0443">Lipid metabolism</keyword>
<dbReference type="GO" id="GO:0006695">
    <property type="term" value="P:cholesterol biosynthetic process"/>
    <property type="evidence" value="ECO:0007669"/>
    <property type="project" value="UniProtKB-UniRule"/>
</dbReference>
<evidence type="ECO:0000256" key="7">
    <source>
        <dbReference type="ARBA" id="ARBA00023136"/>
    </source>
</evidence>
<keyword evidence="5 10" id="KW-1133">Transmembrane helix</keyword>
<evidence type="ECO:0000256" key="2">
    <source>
        <dbReference type="ARBA" id="ARBA00005402"/>
    </source>
</evidence>
<comment type="similarity">
    <text evidence="2 10">Belongs to the ERG4/ERG24 family.</text>
</comment>
<evidence type="ECO:0000256" key="6">
    <source>
        <dbReference type="ARBA" id="ARBA00023125"/>
    </source>
</evidence>
<keyword evidence="10" id="KW-0756">Sterol biosynthesis</keyword>
<feature type="transmembrane region" description="Helical" evidence="10">
    <location>
        <begin position="20"/>
        <end position="39"/>
    </location>
</feature>
<dbReference type="AlphaFoldDB" id="A0A8C9FF93"/>
<accession>A0A8C9FF93</accession>
<evidence type="ECO:0000256" key="5">
    <source>
        <dbReference type="ARBA" id="ARBA00022989"/>
    </source>
</evidence>
<dbReference type="PANTHER" id="PTHR21257">
    <property type="entry name" value="DELTA(14)-STEROL REDUCTASE"/>
    <property type="match status" value="1"/>
</dbReference>
<evidence type="ECO:0000313" key="11">
    <source>
        <dbReference type="Ensembl" id="ENSPSTP00000012639.1"/>
    </source>
</evidence>
<comment type="caution">
    <text evidence="10">Lacks conserved residue(s) required for the propagation of feature annotation.</text>
</comment>
<dbReference type="Ensembl" id="ENSPSTT00000013256.1">
    <property type="protein sequence ID" value="ENSPSTP00000012639.1"/>
    <property type="gene ID" value="ENSPSTG00000008917.1"/>
</dbReference>
<keyword evidence="3" id="KW-0597">Phosphoprotein</keyword>
<reference evidence="11" key="1">
    <citation type="submission" date="2025-08" db="UniProtKB">
        <authorList>
            <consortium name="Ensembl"/>
        </authorList>
    </citation>
    <scope>IDENTIFICATION</scope>
</reference>
<keyword evidence="10" id="KW-0444">Lipid biosynthesis</keyword>
<keyword evidence="6" id="KW-0238">DNA-binding</keyword>
<sequence>MKTTEKPSSKTKELEFGGRFGTFVLMFFLPATVLYLLLMCKQDDPSLMNFPPPLPALESLWEAKVFGIFLLWFFFQALFYLLPIGKVSWSWCSPAFIFQFLVKEGKKPCGLDGSRKPFSCFFKGF</sequence>
<keyword evidence="10" id="KW-0256">Endoplasmic reticulum</keyword>
<keyword evidence="10" id="KW-0753">Steroid metabolism</keyword>
<keyword evidence="9" id="KW-0539">Nucleus</keyword>
<reference evidence="11" key="2">
    <citation type="submission" date="2025-09" db="UniProtKB">
        <authorList>
            <consortium name="Ensembl"/>
        </authorList>
    </citation>
    <scope>IDENTIFICATION</scope>
</reference>
<evidence type="ECO:0000256" key="8">
    <source>
        <dbReference type="ARBA" id="ARBA00023170"/>
    </source>
</evidence>
<evidence type="ECO:0000256" key="1">
    <source>
        <dbReference type="ARBA" id="ARBA00004473"/>
    </source>
</evidence>
<feature type="transmembrane region" description="Helical" evidence="10">
    <location>
        <begin position="59"/>
        <end position="82"/>
    </location>
</feature>
<organism evidence="11 12">
    <name type="scientific">Pavo cristatus</name>
    <name type="common">Indian peafowl</name>
    <name type="synonym">Blue peafowl</name>
    <dbReference type="NCBI Taxonomy" id="9049"/>
    <lineage>
        <taxon>Eukaryota</taxon>
        <taxon>Metazoa</taxon>
        <taxon>Chordata</taxon>
        <taxon>Craniata</taxon>
        <taxon>Vertebrata</taxon>
        <taxon>Euteleostomi</taxon>
        <taxon>Archelosauria</taxon>
        <taxon>Archosauria</taxon>
        <taxon>Dinosauria</taxon>
        <taxon>Saurischia</taxon>
        <taxon>Theropoda</taxon>
        <taxon>Coelurosauria</taxon>
        <taxon>Aves</taxon>
        <taxon>Neognathae</taxon>
        <taxon>Galloanserae</taxon>
        <taxon>Galliformes</taxon>
        <taxon>Phasianidae</taxon>
        <taxon>Phasianinae</taxon>
        <taxon>Pavo</taxon>
    </lineage>
</organism>
<dbReference type="PANTHER" id="PTHR21257:SF55">
    <property type="entry name" value="DELTA(14)-STEROL REDUCTASE LBR"/>
    <property type="match status" value="1"/>
</dbReference>
<keyword evidence="4 10" id="KW-0812">Transmembrane</keyword>
<evidence type="ECO:0000256" key="4">
    <source>
        <dbReference type="ARBA" id="ARBA00022692"/>
    </source>
</evidence>
<name>A0A8C9FF93_PAVCR</name>
<proteinExistence type="inferred from homology"/>
<evidence type="ECO:0000313" key="12">
    <source>
        <dbReference type="Proteomes" id="UP000694428"/>
    </source>
</evidence>
<keyword evidence="10" id="KW-0152">Cholesterol biosynthesis</keyword>
<keyword evidence="10" id="KW-1207">Sterol metabolism</keyword>
<dbReference type="GO" id="GO:0050613">
    <property type="term" value="F:Delta14-sterol reductase activity"/>
    <property type="evidence" value="ECO:0007669"/>
    <property type="project" value="TreeGrafter"/>
</dbReference>
<keyword evidence="10" id="KW-0752">Steroid biosynthesis</keyword>
<keyword evidence="12" id="KW-1185">Reference proteome</keyword>
<evidence type="ECO:0000256" key="9">
    <source>
        <dbReference type="ARBA" id="ARBA00023242"/>
    </source>
</evidence>
<keyword evidence="7 10" id="KW-0472">Membrane</keyword>
<evidence type="ECO:0000256" key="10">
    <source>
        <dbReference type="RuleBase" id="RU369120"/>
    </source>
</evidence>
<comment type="pathway">
    <text evidence="10">Steroid biosynthesis; cholesterol biosynthesis.</text>
</comment>
<keyword evidence="10" id="KW-0153">Cholesterol metabolism</keyword>
<dbReference type="Proteomes" id="UP000694428">
    <property type="component" value="Unplaced"/>
</dbReference>
<keyword evidence="8" id="KW-0675">Receptor</keyword>
<dbReference type="GO" id="GO:0005789">
    <property type="term" value="C:endoplasmic reticulum membrane"/>
    <property type="evidence" value="ECO:0007669"/>
    <property type="project" value="UniProtKB-SubCell"/>
</dbReference>
<dbReference type="GO" id="GO:0005637">
    <property type="term" value="C:nuclear inner membrane"/>
    <property type="evidence" value="ECO:0007669"/>
    <property type="project" value="UniProtKB-SubCell"/>
</dbReference>
<protein>
    <submittedName>
        <fullName evidence="11">Uncharacterized protein</fullName>
    </submittedName>
</protein>
<dbReference type="GO" id="GO:0003677">
    <property type="term" value="F:DNA binding"/>
    <property type="evidence" value="ECO:0007669"/>
    <property type="project" value="UniProtKB-KW"/>
</dbReference>
<evidence type="ECO:0000256" key="3">
    <source>
        <dbReference type="ARBA" id="ARBA00022553"/>
    </source>
</evidence>
<comment type="subcellular location">
    <subcellularLocation>
        <location evidence="10">Endoplasmic reticulum membrane</location>
        <topology evidence="10">Multi-pass membrane protein</topology>
    </subcellularLocation>
    <subcellularLocation>
        <location evidence="1">Nucleus inner membrane</location>
        <topology evidence="1">Multi-pass membrane protein</topology>
    </subcellularLocation>
</comment>
<keyword evidence="10" id="KW-0560">Oxidoreductase</keyword>
<dbReference type="Pfam" id="PF01222">
    <property type="entry name" value="ERG4_ERG24"/>
    <property type="match status" value="1"/>
</dbReference>
<dbReference type="InterPro" id="IPR001171">
    <property type="entry name" value="ERG24_DHCR-like"/>
</dbReference>